<reference evidence="1 2" key="1">
    <citation type="submission" date="2021-06" db="EMBL/GenBank/DDBJ databases">
        <authorList>
            <person name="Palmer J.M."/>
        </authorList>
    </citation>
    <scope>NUCLEOTIDE SEQUENCE [LARGE SCALE GENOMIC DNA]</scope>
    <source>
        <strain evidence="1 2">MEX-2019</strain>
        <tissue evidence="1">Muscle</tissue>
    </source>
</reference>
<gene>
    <name evidence="1" type="ORF">CRENBAI_003806</name>
</gene>
<dbReference type="EMBL" id="JAHHUM010000410">
    <property type="protein sequence ID" value="KAK5619990.1"/>
    <property type="molecule type" value="Genomic_DNA"/>
</dbReference>
<name>A0AAV9SG00_9TELE</name>
<keyword evidence="2" id="KW-1185">Reference proteome</keyword>
<proteinExistence type="predicted"/>
<comment type="caution">
    <text evidence="1">The sequence shown here is derived from an EMBL/GenBank/DDBJ whole genome shotgun (WGS) entry which is preliminary data.</text>
</comment>
<dbReference type="AlphaFoldDB" id="A0AAV9SG00"/>
<accession>A0AAV9SG00</accession>
<evidence type="ECO:0000313" key="1">
    <source>
        <dbReference type="EMBL" id="KAK5619990.1"/>
    </source>
</evidence>
<organism evidence="1 2">
    <name type="scientific">Crenichthys baileyi</name>
    <name type="common">White River springfish</name>
    <dbReference type="NCBI Taxonomy" id="28760"/>
    <lineage>
        <taxon>Eukaryota</taxon>
        <taxon>Metazoa</taxon>
        <taxon>Chordata</taxon>
        <taxon>Craniata</taxon>
        <taxon>Vertebrata</taxon>
        <taxon>Euteleostomi</taxon>
        <taxon>Actinopterygii</taxon>
        <taxon>Neopterygii</taxon>
        <taxon>Teleostei</taxon>
        <taxon>Neoteleostei</taxon>
        <taxon>Acanthomorphata</taxon>
        <taxon>Ovalentaria</taxon>
        <taxon>Atherinomorphae</taxon>
        <taxon>Cyprinodontiformes</taxon>
        <taxon>Goodeidae</taxon>
        <taxon>Crenichthys</taxon>
    </lineage>
</organism>
<evidence type="ECO:0000313" key="2">
    <source>
        <dbReference type="Proteomes" id="UP001311232"/>
    </source>
</evidence>
<dbReference type="Proteomes" id="UP001311232">
    <property type="component" value="Unassembled WGS sequence"/>
</dbReference>
<protein>
    <submittedName>
        <fullName evidence="1">Uncharacterized protein</fullName>
    </submittedName>
</protein>
<sequence length="99" mass="10825">MLPLTPVSRQAHYGSFLSRGLLSIRRLSVNLCGAFLDPPGVLVEPTLARLLKFPSGILDYLLRVPTLSCLCLSALQRTTYLRKHGLSTQKSTPPPGLHS</sequence>